<dbReference type="EMBL" id="LCAP01000004">
    <property type="protein sequence ID" value="KKR91553.1"/>
    <property type="molecule type" value="Genomic_DNA"/>
</dbReference>
<organism evidence="2 3">
    <name type="scientific">Candidatus Falkowbacteria bacterium GW2011_GWA2_41_14</name>
    <dbReference type="NCBI Taxonomy" id="1618635"/>
    <lineage>
        <taxon>Bacteria</taxon>
        <taxon>Candidatus Falkowiibacteriota</taxon>
    </lineage>
</organism>
<gene>
    <name evidence="2" type="ORF">UU43_C0004G0001</name>
</gene>
<reference evidence="2 3" key="1">
    <citation type="journal article" date="2015" name="Nature">
        <title>rRNA introns, odd ribosomes, and small enigmatic genomes across a large radiation of phyla.</title>
        <authorList>
            <person name="Brown C.T."/>
            <person name="Hug L.A."/>
            <person name="Thomas B.C."/>
            <person name="Sharon I."/>
            <person name="Castelle C.J."/>
            <person name="Singh A."/>
            <person name="Wilkins M.J."/>
            <person name="Williams K.H."/>
            <person name="Banfield J.F."/>
        </authorList>
    </citation>
    <scope>NUCLEOTIDE SEQUENCE [LARGE SCALE GENOMIC DNA]</scope>
</reference>
<accession>A0A0G0US38</accession>
<evidence type="ECO:0000259" key="1">
    <source>
        <dbReference type="Pfam" id="PF12760"/>
    </source>
</evidence>
<protein>
    <recommendedName>
        <fullName evidence="1">Transposase zinc-ribbon domain-containing protein</fullName>
    </recommendedName>
</protein>
<dbReference type="Pfam" id="PF12760">
    <property type="entry name" value="Zn_ribbon_IS1595"/>
    <property type="match status" value="1"/>
</dbReference>
<comment type="caution">
    <text evidence="2">The sequence shown here is derived from an EMBL/GenBank/DDBJ whole genome shotgun (WGS) entry which is preliminary data.</text>
</comment>
<dbReference type="InterPro" id="IPR024442">
    <property type="entry name" value="Transposase_Zn_ribbon"/>
</dbReference>
<dbReference type="Proteomes" id="UP000034190">
    <property type="component" value="Unassembled WGS sequence"/>
</dbReference>
<evidence type="ECO:0000313" key="3">
    <source>
        <dbReference type="Proteomes" id="UP000034190"/>
    </source>
</evidence>
<sequence length="167" mass="19737">MADMYHLKQIPSEAQIRKYFRRTVFGKNIHCPVCGSQKVLQYEQRYRCLHCREKFSLLSHTWLTGMRLSYQKFWLTLWCWTNQVPVKQAIALTELSEKALRHWYGLFRDHLPDNAVILEKIIQLDEAYFKGMTLIMGKEQGSKKLAYIIVPGTTVYRGMRRVSLSSM</sequence>
<evidence type="ECO:0000313" key="2">
    <source>
        <dbReference type="EMBL" id="KKR91553.1"/>
    </source>
</evidence>
<feature type="domain" description="Transposase zinc-ribbon" evidence="1">
    <location>
        <begin position="11"/>
        <end position="53"/>
    </location>
</feature>
<name>A0A0G0US38_9BACT</name>
<proteinExistence type="predicted"/>
<dbReference type="AlphaFoldDB" id="A0A0G0US38"/>